<geneLocation type="plasmid" evidence="1 2">
    <name>pGABEKP28_2</name>
</geneLocation>
<gene>
    <name evidence="1" type="primary">tagF</name>
    <name evidence="1" type="ORF">N5580_20920</name>
</gene>
<reference evidence="1 2" key="1">
    <citation type="journal article" date="2022" name="J Glob Antimicrob Resist">
        <title>First complete genome of a multidrug resistant strain of the novel human pathogen Kalamiella piersonii (GABEKP28) identified in human saliva.</title>
        <authorList>
            <person name="McDonagh F."/>
            <person name="Singh N.K."/>
            <person name="Venkateswaran K."/>
            <person name="Lonappan A.M."/>
            <person name="Hallahan B."/>
            <person name="Tuohy A."/>
            <person name="Burke L."/>
            <person name="Kovarova A."/>
            <person name="Miliotis G."/>
        </authorList>
    </citation>
    <scope>NUCLEOTIDE SEQUENCE [LARGE SCALE GENOMIC DNA]</scope>
    <source>
        <strain evidence="1 2">GABEKP28</strain>
    </source>
</reference>
<dbReference type="Pfam" id="PF09867">
    <property type="entry name" value="TagF_N"/>
    <property type="match status" value="1"/>
</dbReference>
<dbReference type="InterPro" id="IPR017748">
    <property type="entry name" value="TagF"/>
</dbReference>
<dbReference type="EMBL" id="CP104760">
    <property type="protein sequence ID" value="WBG93424.1"/>
    <property type="molecule type" value="Genomic_DNA"/>
</dbReference>
<evidence type="ECO:0000313" key="1">
    <source>
        <dbReference type="EMBL" id="WBG93424.1"/>
    </source>
</evidence>
<organism evidence="1 2">
    <name type="scientific">Pantoea piersonii</name>
    <dbReference type="NCBI Taxonomy" id="2364647"/>
    <lineage>
        <taxon>Bacteria</taxon>
        <taxon>Pseudomonadati</taxon>
        <taxon>Pseudomonadota</taxon>
        <taxon>Gammaproteobacteria</taxon>
        <taxon>Enterobacterales</taxon>
        <taxon>Erwiniaceae</taxon>
        <taxon>Pantoea</taxon>
    </lineage>
</organism>
<dbReference type="NCBIfam" id="TIGR03373">
    <property type="entry name" value="VI_minor_4"/>
    <property type="match status" value="1"/>
</dbReference>
<accession>A0AAJ5UC07</accession>
<protein>
    <submittedName>
        <fullName evidence="1">Type VI secretion system-associated protein TagF</fullName>
    </submittedName>
</protein>
<proteinExistence type="predicted"/>
<dbReference type="Proteomes" id="UP001211544">
    <property type="component" value="Plasmid pGABEKP28_2"/>
</dbReference>
<name>A0AAJ5UC07_9GAMM</name>
<dbReference type="RefSeq" id="WP_269950700.1">
    <property type="nucleotide sequence ID" value="NZ_CP104760.1"/>
</dbReference>
<evidence type="ECO:0000313" key="2">
    <source>
        <dbReference type="Proteomes" id="UP001211544"/>
    </source>
</evidence>
<dbReference type="AlphaFoldDB" id="A0AAJ5UC07"/>
<dbReference type="PIRSF" id="PIRSF029287">
    <property type="entry name" value="UCP029287"/>
    <property type="match status" value="1"/>
</dbReference>
<dbReference type="InterPro" id="IPR038225">
    <property type="entry name" value="TagF_sf"/>
</dbReference>
<dbReference type="Gene3D" id="3.40.1730.10">
    <property type="entry name" value="pa0076 domain"/>
    <property type="match status" value="1"/>
</dbReference>
<dbReference type="KEGG" id="kpie:N5580_20920"/>
<sequence length="236" mass="26565">MRPSSPPGWYGKLPGSGDFMRRRLPENVVSRWSHWFSSGMQRIGAQAEPQLQRAPVWNFVVPASLGAPWVQMGCLLPARDRVGRQYPICAMQLCAPEAWHPLRLKLAGDWYYRLGKTLSQAVHNRYSGDQLDAALLALDAPAMPPGTPRSDVLDIIGYDDAPDTLNWPKLASFFDPEQYSSFWWSNQSDGSAFYTHSHSGNFTSQLFFRLFDPLSSHQGLHTPMFGKHLQGRGDES</sequence>
<keyword evidence="2" id="KW-1185">Reference proteome</keyword>
<keyword evidence="1" id="KW-0614">Plasmid</keyword>